<organism evidence="1 2">
    <name type="scientific">Spartinivicinus marinus</name>
    <dbReference type="NCBI Taxonomy" id="2994442"/>
    <lineage>
        <taxon>Bacteria</taxon>
        <taxon>Pseudomonadati</taxon>
        <taxon>Pseudomonadota</taxon>
        <taxon>Gammaproteobacteria</taxon>
        <taxon>Oceanospirillales</taxon>
        <taxon>Zooshikellaceae</taxon>
        <taxon>Spartinivicinus</taxon>
    </lineage>
</organism>
<name>A0A853IBX9_9GAMM</name>
<dbReference type="AlphaFoldDB" id="A0A853IBX9"/>
<comment type="caution">
    <text evidence="1">The sequence shown here is derived from an EMBL/GenBank/DDBJ whole genome shotgun (WGS) entry which is preliminary data.</text>
</comment>
<keyword evidence="2" id="KW-1185">Reference proteome</keyword>
<dbReference type="RefSeq" id="WP_180569049.1">
    <property type="nucleotide sequence ID" value="NZ_JACCKB010000020.1"/>
</dbReference>
<evidence type="ECO:0000313" key="2">
    <source>
        <dbReference type="Proteomes" id="UP000569732"/>
    </source>
</evidence>
<gene>
    <name evidence="1" type="ORF">H0A36_13485</name>
</gene>
<sequence>MMNDAVVTYIDLTSIIKKYQNAAVLKAVKKVFHHNVSKELNIYCYNLKSAIVRVRPLHHEYNEDDIRLLILHELLALEHIQGLLFSFGDMLHSSTAYGEFRIANNSMSGAAIESSVKLIAKQKFNSRILLSSEIVNLIKSDAQDFEIKKIAKHIKGMLIRSESGLYCLDQFKIFESKIGIEFSDNTKEEDSAVQEAV</sequence>
<dbReference type="EMBL" id="JACCKB010000020">
    <property type="protein sequence ID" value="NYZ67027.1"/>
    <property type="molecule type" value="Genomic_DNA"/>
</dbReference>
<protein>
    <submittedName>
        <fullName evidence="1">Uncharacterized protein</fullName>
    </submittedName>
</protein>
<proteinExistence type="predicted"/>
<accession>A0A853IBX9</accession>
<reference evidence="1 2" key="1">
    <citation type="submission" date="2020-07" db="EMBL/GenBank/DDBJ databases">
        <title>Endozoicomonas sp. nov., isolated from sediment.</title>
        <authorList>
            <person name="Gu T."/>
        </authorList>
    </citation>
    <scope>NUCLEOTIDE SEQUENCE [LARGE SCALE GENOMIC DNA]</scope>
    <source>
        <strain evidence="1 2">SM1973</strain>
    </source>
</reference>
<dbReference type="Proteomes" id="UP000569732">
    <property type="component" value="Unassembled WGS sequence"/>
</dbReference>
<evidence type="ECO:0000313" key="1">
    <source>
        <dbReference type="EMBL" id="NYZ67027.1"/>
    </source>
</evidence>